<evidence type="ECO:0000256" key="6">
    <source>
        <dbReference type="ARBA" id="ARBA00022963"/>
    </source>
</evidence>
<dbReference type="HOGENOM" id="CLU_015101_16_2_1"/>
<reference evidence="9" key="1">
    <citation type="journal article" date="2013" name="Science">
        <title>The Amborella genome and the evolution of flowering plants.</title>
        <authorList>
            <consortium name="Amborella Genome Project"/>
        </authorList>
    </citation>
    <scope>NUCLEOTIDE SEQUENCE [LARGE SCALE GENOMIC DNA]</scope>
</reference>
<keyword evidence="6" id="KW-0442">Lipid degradation</keyword>
<dbReference type="Gramene" id="ERN00751">
    <property type="protein sequence ID" value="ERN00751"/>
    <property type="gene ID" value="AMTR_s00106p00130000"/>
</dbReference>
<dbReference type="Pfam" id="PF00657">
    <property type="entry name" value="Lipase_GDSL"/>
    <property type="match status" value="1"/>
</dbReference>
<dbReference type="InterPro" id="IPR001087">
    <property type="entry name" value="GDSL"/>
</dbReference>
<dbReference type="SUPFAM" id="SSF52266">
    <property type="entry name" value="SGNH hydrolase"/>
    <property type="match status" value="1"/>
</dbReference>
<dbReference type="Gene3D" id="3.40.50.1110">
    <property type="entry name" value="SGNH hydrolase"/>
    <property type="match status" value="1"/>
</dbReference>
<comment type="similarity">
    <text evidence="2">Belongs to the 'GDSL' lipolytic enzyme family.</text>
</comment>
<evidence type="ECO:0000256" key="1">
    <source>
        <dbReference type="ARBA" id="ARBA00004613"/>
    </source>
</evidence>
<evidence type="ECO:0000256" key="4">
    <source>
        <dbReference type="ARBA" id="ARBA00022729"/>
    </source>
</evidence>
<dbReference type="OMA" id="CVEWINN"/>
<evidence type="ECO:0000256" key="3">
    <source>
        <dbReference type="ARBA" id="ARBA00022525"/>
    </source>
</evidence>
<evidence type="ECO:0000313" key="9">
    <source>
        <dbReference type="Proteomes" id="UP000017836"/>
    </source>
</evidence>
<accession>W1NZM4</accession>
<evidence type="ECO:0000313" key="8">
    <source>
        <dbReference type="EMBL" id="ERN00751.1"/>
    </source>
</evidence>
<dbReference type="GO" id="GO:0016042">
    <property type="term" value="P:lipid catabolic process"/>
    <property type="evidence" value="ECO:0007669"/>
    <property type="project" value="UniProtKB-KW"/>
</dbReference>
<dbReference type="Proteomes" id="UP000017836">
    <property type="component" value="Unassembled WGS sequence"/>
</dbReference>
<proteinExistence type="inferred from homology"/>
<dbReference type="InterPro" id="IPR036514">
    <property type="entry name" value="SGNH_hydro_sf"/>
</dbReference>
<keyword evidence="5" id="KW-0378">Hydrolase</keyword>
<evidence type="ECO:0000256" key="7">
    <source>
        <dbReference type="ARBA" id="ARBA00023098"/>
    </source>
</evidence>
<organism evidence="8 9">
    <name type="scientific">Amborella trichopoda</name>
    <dbReference type="NCBI Taxonomy" id="13333"/>
    <lineage>
        <taxon>Eukaryota</taxon>
        <taxon>Viridiplantae</taxon>
        <taxon>Streptophyta</taxon>
        <taxon>Embryophyta</taxon>
        <taxon>Tracheophyta</taxon>
        <taxon>Spermatophyta</taxon>
        <taxon>Magnoliopsida</taxon>
        <taxon>Amborellales</taxon>
        <taxon>Amborellaceae</taxon>
        <taxon>Amborella</taxon>
    </lineage>
</organism>
<keyword evidence="3" id="KW-0964">Secreted</keyword>
<keyword evidence="9" id="KW-1185">Reference proteome</keyword>
<dbReference type="PANTHER" id="PTHR45650:SF55">
    <property type="entry name" value="GDSL ESTERASE_LIPASE"/>
    <property type="match status" value="1"/>
</dbReference>
<protein>
    <recommendedName>
        <fullName evidence="10">GDSL esterase/lipase</fullName>
    </recommendedName>
</protein>
<dbReference type="InterPro" id="IPR051238">
    <property type="entry name" value="GDSL_esterase/lipase"/>
</dbReference>
<dbReference type="AlphaFoldDB" id="W1NZM4"/>
<keyword evidence="4" id="KW-0732">Signal</keyword>
<gene>
    <name evidence="8" type="ORF">AMTR_s00106p00130000</name>
</gene>
<sequence>MGARKLVVSSVGPLGCTPSQVHSSGGAQCVERVNEMVVLFNSALRTLLINLNSRLPSANFVFVDVFGIMSDILINPYLYGFSVTLKSCCEVGEGKGQISCVPSSIPCANRNSYAFWDGFHPTEALYRVVAERSFFGPQSDAYPMNIQQLTLQ</sequence>
<dbReference type="GO" id="GO:0016788">
    <property type="term" value="F:hydrolase activity, acting on ester bonds"/>
    <property type="evidence" value="ECO:0007669"/>
    <property type="project" value="InterPro"/>
</dbReference>
<dbReference type="eggNOG" id="ENOG502SKXG">
    <property type="taxonomic scope" value="Eukaryota"/>
</dbReference>
<keyword evidence="7" id="KW-0443">Lipid metabolism</keyword>
<dbReference type="EMBL" id="KI394815">
    <property type="protein sequence ID" value="ERN00751.1"/>
    <property type="molecule type" value="Genomic_DNA"/>
</dbReference>
<name>W1NZM4_AMBTC</name>
<comment type="subcellular location">
    <subcellularLocation>
        <location evidence="1">Secreted</location>
    </subcellularLocation>
</comment>
<evidence type="ECO:0008006" key="10">
    <source>
        <dbReference type="Google" id="ProtNLM"/>
    </source>
</evidence>
<evidence type="ECO:0000256" key="5">
    <source>
        <dbReference type="ARBA" id="ARBA00022801"/>
    </source>
</evidence>
<dbReference type="PANTHER" id="PTHR45650">
    <property type="entry name" value="GDSL-LIKE LIPASE/ACYLHYDROLASE-RELATED"/>
    <property type="match status" value="1"/>
</dbReference>
<evidence type="ECO:0000256" key="2">
    <source>
        <dbReference type="ARBA" id="ARBA00008668"/>
    </source>
</evidence>
<dbReference type="GO" id="GO:0005576">
    <property type="term" value="C:extracellular region"/>
    <property type="evidence" value="ECO:0007669"/>
    <property type="project" value="UniProtKB-SubCell"/>
</dbReference>